<feature type="domain" description="OB" evidence="3">
    <location>
        <begin position="177"/>
        <end position="252"/>
    </location>
</feature>
<feature type="domain" description="OB" evidence="3">
    <location>
        <begin position="79"/>
        <end position="149"/>
    </location>
</feature>
<dbReference type="GO" id="GO:0000724">
    <property type="term" value="P:double-strand break repair via homologous recombination"/>
    <property type="evidence" value="ECO:0007669"/>
    <property type="project" value="TreeGrafter"/>
</dbReference>
<dbReference type="InterPro" id="IPR012340">
    <property type="entry name" value="NA-bd_OB-fold"/>
</dbReference>
<dbReference type="Pfam" id="PF16900">
    <property type="entry name" value="REPA_OB_2"/>
    <property type="match status" value="1"/>
</dbReference>
<dbReference type="Proteomes" id="UP001500420">
    <property type="component" value="Unassembled WGS sequence"/>
</dbReference>
<name>A0AAV3T6V6_9EURY</name>
<evidence type="ECO:0000256" key="2">
    <source>
        <dbReference type="SAM" id="MobiDB-lite"/>
    </source>
</evidence>
<dbReference type="GO" id="GO:0003677">
    <property type="term" value="F:DNA binding"/>
    <property type="evidence" value="ECO:0007669"/>
    <property type="project" value="UniProtKB-KW"/>
</dbReference>
<comment type="caution">
    <text evidence="5">The sequence shown here is derived from an EMBL/GenBank/DDBJ whole genome shotgun (WGS) entry which is preliminary data.</text>
</comment>
<dbReference type="PANTHER" id="PTHR13356">
    <property type="entry name" value="OB FOLD NUCLEIC ACID BINDING PROTEIN-RELATED"/>
    <property type="match status" value="1"/>
</dbReference>
<dbReference type="InterPro" id="IPR031657">
    <property type="entry name" value="REPA_OB_2"/>
</dbReference>
<dbReference type="Pfam" id="PF01336">
    <property type="entry name" value="tRNA_anti-codon"/>
    <property type="match status" value="2"/>
</dbReference>
<feature type="compositionally biased region" description="Low complexity" evidence="2">
    <location>
        <begin position="404"/>
        <end position="424"/>
    </location>
</feature>
<dbReference type="GO" id="GO:0010212">
    <property type="term" value="P:response to ionizing radiation"/>
    <property type="evidence" value="ECO:0007669"/>
    <property type="project" value="TreeGrafter"/>
</dbReference>
<keyword evidence="6" id="KW-1185">Reference proteome</keyword>
<reference evidence="5 6" key="1">
    <citation type="journal article" date="2019" name="Int. J. Syst. Evol. Microbiol.">
        <title>The Global Catalogue of Microorganisms (GCM) 10K type strain sequencing project: providing services to taxonomists for standard genome sequencing and annotation.</title>
        <authorList>
            <consortium name="The Broad Institute Genomics Platform"/>
            <consortium name="The Broad Institute Genome Sequencing Center for Infectious Disease"/>
            <person name="Wu L."/>
            <person name="Ma J."/>
        </authorList>
    </citation>
    <scope>NUCLEOTIDE SEQUENCE [LARGE SCALE GENOMIC DNA]</scope>
    <source>
        <strain evidence="5 6">JCM 16328</strain>
    </source>
</reference>
<gene>
    <name evidence="5" type="ORF">GCM10009020_07930</name>
</gene>
<proteinExistence type="predicted"/>
<dbReference type="InterPro" id="IPR004365">
    <property type="entry name" value="NA-bd_OB_tRNA"/>
</dbReference>
<dbReference type="CDD" id="cd04491">
    <property type="entry name" value="SoSSB_OBF"/>
    <property type="match status" value="3"/>
</dbReference>
<sequence length="506" mass="53229">MGAIEDVYEDLDADVDLEKFREAVEAKVDQMGGLADEETAAMLVAHEVNDEEVNGIADIEPGMEEVKFIAKVIDVGELRTFERDDEEQPEGQVINVEVADETGSLRAAFWDERAEAVKNELEEGDVLRIKGRPKEGFNGIEVSVDDAEPDDDVEVDVAITDTYRVEDLSLGLSDVDLAGLVLDTESVRTFDRDDGSEGKVANLVLGDPTGKIRVTMWDERADRAEEIEPGTSVEVVDGYVRERDGSLELHVGDRGAVEEIDEEIEYEPERTPIDTVEMGQTVDLAGVVRSADPKRTFDRDDGSEGQVRNIRVQDDSGDIRVALWGEKADKEIAPGDEVALADVEIQDGWQDDLEASAGWQSTVTVLEDASIDAGGAGEGAGGSSADSGADQTLGSFEDGGSAGGDDAAAASDADGGASADASASGGDGADAGGETAVAANGGGGAALADGEQTEFTGTVVQAGDPVVLDDGEETISVETDADVHLGQEVTARGELRDGRLDADDVF</sequence>
<dbReference type="RefSeq" id="WP_343772577.1">
    <property type="nucleotide sequence ID" value="NZ_BAAADV010000001.1"/>
</dbReference>
<dbReference type="AlphaFoldDB" id="A0AAV3T6V6"/>
<feature type="domain" description="Replication protein A OB" evidence="4">
    <location>
        <begin position="273"/>
        <end position="343"/>
    </location>
</feature>
<accession>A0AAV3T6V6</accession>
<dbReference type="NCBIfam" id="NF005551">
    <property type="entry name" value="PRK07211.1"/>
    <property type="match status" value="1"/>
</dbReference>
<evidence type="ECO:0000313" key="5">
    <source>
        <dbReference type="EMBL" id="GAA0665308.1"/>
    </source>
</evidence>
<dbReference type="SUPFAM" id="SSF50249">
    <property type="entry name" value="Nucleic acid-binding proteins"/>
    <property type="match status" value="3"/>
</dbReference>
<protein>
    <submittedName>
        <fullName evidence="5">Single-stranded DNA binding protein</fullName>
    </submittedName>
</protein>
<organism evidence="5 6">
    <name type="scientific">Natronoarchaeum mannanilyticum</name>
    <dbReference type="NCBI Taxonomy" id="926360"/>
    <lineage>
        <taxon>Archaea</taxon>
        <taxon>Methanobacteriati</taxon>
        <taxon>Methanobacteriota</taxon>
        <taxon>Stenosarchaea group</taxon>
        <taxon>Halobacteria</taxon>
        <taxon>Halobacteriales</taxon>
        <taxon>Natronoarchaeaceae</taxon>
    </lineage>
</organism>
<keyword evidence="1" id="KW-0238">DNA-binding</keyword>
<dbReference type="InterPro" id="IPR051231">
    <property type="entry name" value="SOSS-B"/>
</dbReference>
<feature type="region of interest" description="Disordered" evidence="2">
    <location>
        <begin position="372"/>
        <end position="436"/>
    </location>
</feature>
<dbReference type="PANTHER" id="PTHR13356:SF10">
    <property type="entry name" value="REPLICATION FACTOR-A PROTEIN 1"/>
    <property type="match status" value="1"/>
</dbReference>
<dbReference type="EMBL" id="BAAADV010000001">
    <property type="protein sequence ID" value="GAA0665308.1"/>
    <property type="molecule type" value="Genomic_DNA"/>
</dbReference>
<dbReference type="Gene3D" id="2.40.50.140">
    <property type="entry name" value="Nucleic acid-binding proteins"/>
    <property type="match status" value="3"/>
</dbReference>
<evidence type="ECO:0000256" key="1">
    <source>
        <dbReference type="ARBA" id="ARBA00023125"/>
    </source>
</evidence>
<evidence type="ECO:0000313" key="6">
    <source>
        <dbReference type="Proteomes" id="UP001500420"/>
    </source>
</evidence>
<evidence type="ECO:0000259" key="3">
    <source>
        <dbReference type="Pfam" id="PF01336"/>
    </source>
</evidence>
<evidence type="ECO:0000259" key="4">
    <source>
        <dbReference type="Pfam" id="PF16900"/>
    </source>
</evidence>